<gene>
    <name evidence="3" type="ORF">O181_090267</name>
</gene>
<sequence>MSFNHFDKNYYLQEFASPGESNILQIFNHQAQKIKELEEKIESHNHDLTTLITQINLQGPSTSQSNPSIKSKGKQPQTLCSSLANNQTRPPRDIASKKSARISNIPSKIPCQLKALQYQFGVANNFPQHYLKILSDPDAHSKDKVDPVTKKNTIKRVACNSEKANLFMCRLDEEMEKADQANRSKTPKHVKDLPVNGIGSISQTIPNGLPMDFYDPEWFNNQTACQKRIFSDLYKVAFLPNATKSLLGKPHPDERLSYK</sequence>
<dbReference type="AlphaFoldDB" id="A0A9Q3P7I3"/>
<comment type="caution">
    <text evidence="3">The sequence shown here is derived from an EMBL/GenBank/DDBJ whole genome shotgun (WGS) entry which is preliminary data.</text>
</comment>
<evidence type="ECO:0000256" key="2">
    <source>
        <dbReference type="SAM" id="MobiDB-lite"/>
    </source>
</evidence>
<evidence type="ECO:0000313" key="3">
    <source>
        <dbReference type="EMBL" id="MBW0550552.1"/>
    </source>
</evidence>
<dbReference type="Proteomes" id="UP000765509">
    <property type="component" value="Unassembled WGS sequence"/>
</dbReference>
<feature type="coiled-coil region" evidence="1">
    <location>
        <begin position="27"/>
        <end position="54"/>
    </location>
</feature>
<feature type="region of interest" description="Disordered" evidence="2">
    <location>
        <begin position="56"/>
        <end position="100"/>
    </location>
</feature>
<keyword evidence="1" id="KW-0175">Coiled coil</keyword>
<name>A0A9Q3P7I3_9BASI</name>
<dbReference type="EMBL" id="AVOT02056153">
    <property type="protein sequence ID" value="MBW0550552.1"/>
    <property type="molecule type" value="Genomic_DNA"/>
</dbReference>
<protein>
    <submittedName>
        <fullName evidence="3">Uncharacterized protein</fullName>
    </submittedName>
</protein>
<evidence type="ECO:0000313" key="4">
    <source>
        <dbReference type="Proteomes" id="UP000765509"/>
    </source>
</evidence>
<accession>A0A9Q3P7I3</accession>
<keyword evidence="4" id="KW-1185">Reference proteome</keyword>
<reference evidence="3" key="1">
    <citation type="submission" date="2021-03" db="EMBL/GenBank/DDBJ databases">
        <title>Draft genome sequence of rust myrtle Austropuccinia psidii MF-1, a brazilian biotype.</title>
        <authorList>
            <person name="Quecine M.C."/>
            <person name="Pachon D.M.R."/>
            <person name="Bonatelli M.L."/>
            <person name="Correr F.H."/>
            <person name="Franceschini L.M."/>
            <person name="Leite T.F."/>
            <person name="Margarido G.R.A."/>
            <person name="Almeida C.A."/>
            <person name="Ferrarezi J.A."/>
            <person name="Labate C.A."/>
        </authorList>
    </citation>
    <scope>NUCLEOTIDE SEQUENCE</scope>
    <source>
        <strain evidence="3">MF-1</strain>
    </source>
</reference>
<evidence type="ECO:0000256" key="1">
    <source>
        <dbReference type="SAM" id="Coils"/>
    </source>
</evidence>
<feature type="compositionally biased region" description="Polar residues" evidence="2">
    <location>
        <begin position="56"/>
        <end position="89"/>
    </location>
</feature>
<proteinExistence type="predicted"/>
<organism evidence="3 4">
    <name type="scientific">Austropuccinia psidii MF-1</name>
    <dbReference type="NCBI Taxonomy" id="1389203"/>
    <lineage>
        <taxon>Eukaryota</taxon>
        <taxon>Fungi</taxon>
        <taxon>Dikarya</taxon>
        <taxon>Basidiomycota</taxon>
        <taxon>Pucciniomycotina</taxon>
        <taxon>Pucciniomycetes</taxon>
        <taxon>Pucciniales</taxon>
        <taxon>Sphaerophragmiaceae</taxon>
        <taxon>Austropuccinia</taxon>
    </lineage>
</organism>